<evidence type="ECO:0000256" key="7">
    <source>
        <dbReference type="ARBA" id="ARBA00022842"/>
    </source>
</evidence>
<dbReference type="InterPro" id="IPR013023">
    <property type="entry name" value="KARI"/>
</dbReference>
<comment type="function">
    <text evidence="1 11">Involved in the biosynthesis of branched-chain amino acids (BCAA). Catalyzes an alkyl-migration followed by a ketol-acid reduction of (S)-2-acetolactate (S2AL) to yield (R)-2,3-dihydroxy-isovalerate. In the isomerase reaction, S2AL is rearranged via a Mg-dependent methyl migration to produce 3-hydroxy-3-methyl-2-ketobutyrate (HMKB). In the reductase reaction, this 2-ketoacid undergoes a metal-dependent reduction by NADPH to yield (R)-2,3-dihydroxy-isovalerate.</text>
</comment>
<dbReference type="SUPFAM" id="SSF51735">
    <property type="entry name" value="NAD(P)-binding Rossmann-fold domains"/>
    <property type="match status" value="1"/>
</dbReference>
<evidence type="ECO:0000256" key="2">
    <source>
        <dbReference type="ARBA" id="ARBA00004864"/>
    </source>
</evidence>
<feature type="active site" evidence="11">
    <location>
        <position position="108"/>
    </location>
</feature>
<feature type="domain" description="KARI N-terminal Rossmann" evidence="13">
    <location>
        <begin position="1"/>
        <end position="182"/>
    </location>
</feature>
<dbReference type="Gene3D" id="6.10.240.10">
    <property type="match status" value="1"/>
</dbReference>
<feature type="binding site" evidence="11 12">
    <location>
        <position position="191"/>
    </location>
    <ligand>
        <name>Mg(2+)</name>
        <dbReference type="ChEBI" id="CHEBI:18420"/>
        <label>1</label>
    </ligand>
</feature>
<dbReference type="InterPro" id="IPR013116">
    <property type="entry name" value="KARI_N"/>
</dbReference>
<dbReference type="Pfam" id="PF01450">
    <property type="entry name" value="KARI_C"/>
    <property type="match status" value="1"/>
</dbReference>
<evidence type="ECO:0000256" key="6">
    <source>
        <dbReference type="ARBA" id="ARBA00022723"/>
    </source>
</evidence>
<evidence type="ECO:0000313" key="15">
    <source>
        <dbReference type="EMBL" id="MFD1612113.1"/>
    </source>
</evidence>
<evidence type="ECO:0000256" key="8">
    <source>
        <dbReference type="ARBA" id="ARBA00023002"/>
    </source>
</evidence>
<dbReference type="NCBIfam" id="TIGR00465">
    <property type="entry name" value="ilvC"/>
    <property type="match status" value="1"/>
</dbReference>
<feature type="binding site" evidence="11">
    <location>
        <position position="134"/>
    </location>
    <ligand>
        <name>NADP(+)</name>
        <dbReference type="ChEBI" id="CHEBI:58349"/>
    </ligand>
</feature>
<dbReference type="InterPro" id="IPR008927">
    <property type="entry name" value="6-PGluconate_DH-like_C_sf"/>
</dbReference>
<feature type="binding site" evidence="11">
    <location>
        <position position="51"/>
    </location>
    <ligand>
        <name>NADP(+)</name>
        <dbReference type="ChEBI" id="CHEBI:58349"/>
    </ligand>
</feature>
<dbReference type="PANTHER" id="PTHR21371">
    <property type="entry name" value="KETOL-ACID REDUCTOISOMERASE, MITOCHONDRIAL"/>
    <property type="match status" value="1"/>
</dbReference>
<protein>
    <recommendedName>
        <fullName evidence="11">Ketol-acid reductoisomerase (NADP(+))</fullName>
        <shortName evidence="11">KARI</shortName>
        <ecNumber evidence="11">1.1.1.86</ecNumber>
    </recommendedName>
    <alternativeName>
        <fullName evidence="11">Acetohydroxy-acid isomeroreductase</fullName>
        <shortName evidence="11">AHIR</shortName>
    </alternativeName>
    <alternativeName>
        <fullName evidence="11">Alpha-keto-beta-hydroxylacyl reductoisomerase</fullName>
    </alternativeName>
</protein>
<evidence type="ECO:0000259" key="13">
    <source>
        <dbReference type="PROSITE" id="PS51850"/>
    </source>
</evidence>
<dbReference type="PANTHER" id="PTHR21371:SF1">
    <property type="entry name" value="KETOL-ACID REDUCTOISOMERASE, MITOCHONDRIAL"/>
    <property type="match status" value="1"/>
</dbReference>
<accession>A0ABW4I2M5</accession>
<evidence type="ECO:0000256" key="5">
    <source>
        <dbReference type="ARBA" id="ARBA00022605"/>
    </source>
</evidence>
<dbReference type="InterPro" id="IPR014359">
    <property type="entry name" value="KARI_prok"/>
</dbReference>
<dbReference type="Pfam" id="PF07991">
    <property type="entry name" value="KARI_N"/>
    <property type="match status" value="1"/>
</dbReference>
<evidence type="ECO:0000313" key="16">
    <source>
        <dbReference type="Proteomes" id="UP001597115"/>
    </source>
</evidence>
<dbReference type="InterPro" id="IPR036291">
    <property type="entry name" value="NAD(P)-bd_dom_sf"/>
</dbReference>
<dbReference type="PROSITE" id="PS51851">
    <property type="entry name" value="KARI_C"/>
    <property type="match status" value="1"/>
</dbReference>
<keyword evidence="9 11" id="KW-0100">Branched-chain amino acid biosynthesis</keyword>
<evidence type="ECO:0000256" key="12">
    <source>
        <dbReference type="PROSITE-ProRule" id="PRU01198"/>
    </source>
</evidence>
<feature type="domain" description="KARI C-terminal knotted" evidence="14">
    <location>
        <begin position="183"/>
        <end position="328"/>
    </location>
</feature>
<evidence type="ECO:0000256" key="1">
    <source>
        <dbReference type="ARBA" id="ARBA00002172"/>
    </source>
</evidence>
<dbReference type="NCBIfam" id="NF004017">
    <property type="entry name" value="PRK05479.1"/>
    <property type="match status" value="1"/>
</dbReference>
<keyword evidence="7 11" id="KW-0460">Magnesium</keyword>
<keyword evidence="8 11" id="KW-0560">Oxidoreductase</keyword>
<dbReference type="PIRSF" id="PIRSF000116">
    <property type="entry name" value="IlvC_gammaproteo"/>
    <property type="match status" value="1"/>
</dbReference>
<keyword evidence="5 11" id="KW-0028">Amino-acid biosynthesis</keyword>
<feature type="binding site" evidence="11 12">
    <location>
        <position position="191"/>
    </location>
    <ligand>
        <name>Mg(2+)</name>
        <dbReference type="ChEBI" id="CHEBI:18420"/>
        <label>2</label>
    </ligand>
</feature>
<keyword evidence="16" id="KW-1185">Reference proteome</keyword>
<comment type="catalytic activity">
    <reaction evidence="11">
        <text>(2R,3R)-2,3-dihydroxy-3-methylpentanoate + NADP(+) = (S)-2-ethyl-2-hydroxy-3-oxobutanoate + NADPH + H(+)</text>
        <dbReference type="Rhea" id="RHEA:13493"/>
        <dbReference type="ChEBI" id="CHEBI:15378"/>
        <dbReference type="ChEBI" id="CHEBI:49256"/>
        <dbReference type="ChEBI" id="CHEBI:49258"/>
        <dbReference type="ChEBI" id="CHEBI:57783"/>
        <dbReference type="ChEBI" id="CHEBI:58349"/>
        <dbReference type="EC" id="1.1.1.86"/>
    </reaction>
</comment>
<keyword evidence="11" id="KW-0521">NADP</keyword>
<comment type="catalytic activity">
    <reaction evidence="10 11">
        <text>(2R)-2,3-dihydroxy-3-methylbutanoate + NADP(+) = (2S)-2-acetolactate + NADPH + H(+)</text>
        <dbReference type="Rhea" id="RHEA:22068"/>
        <dbReference type="ChEBI" id="CHEBI:15378"/>
        <dbReference type="ChEBI" id="CHEBI:49072"/>
        <dbReference type="ChEBI" id="CHEBI:57783"/>
        <dbReference type="ChEBI" id="CHEBI:58349"/>
        <dbReference type="ChEBI" id="CHEBI:58476"/>
        <dbReference type="EC" id="1.1.1.86"/>
    </reaction>
</comment>
<evidence type="ECO:0000256" key="10">
    <source>
        <dbReference type="ARBA" id="ARBA00049021"/>
    </source>
</evidence>
<feature type="binding site" evidence="11 12">
    <location>
        <position position="195"/>
    </location>
    <ligand>
        <name>Mg(2+)</name>
        <dbReference type="ChEBI" id="CHEBI:18420"/>
        <label>1</label>
    </ligand>
</feature>
<reference evidence="16" key="1">
    <citation type="journal article" date="2019" name="Int. J. Syst. Evol. Microbiol.">
        <title>The Global Catalogue of Microorganisms (GCM) 10K type strain sequencing project: providing services to taxonomists for standard genome sequencing and annotation.</title>
        <authorList>
            <consortium name="The Broad Institute Genomics Platform"/>
            <consortium name="The Broad Institute Genome Sequencing Center for Infectious Disease"/>
            <person name="Wu L."/>
            <person name="Ma J."/>
        </authorList>
    </citation>
    <scope>NUCLEOTIDE SEQUENCE [LARGE SCALE GENOMIC DNA]</scope>
    <source>
        <strain evidence="16">CGMCC 1.16275</strain>
    </source>
</reference>
<evidence type="ECO:0000256" key="4">
    <source>
        <dbReference type="ARBA" id="ARBA00010318"/>
    </source>
</evidence>
<comment type="pathway">
    <text evidence="3 11">Amino-acid biosynthesis; L-isoleucine biosynthesis; L-isoleucine from 2-oxobutanoate: step 2/4.</text>
</comment>
<dbReference type="GO" id="GO:0004455">
    <property type="term" value="F:ketol-acid reductoisomerase activity"/>
    <property type="evidence" value="ECO:0007669"/>
    <property type="project" value="UniProtKB-EC"/>
</dbReference>
<dbReference type="SUPFAM" id="SSF48179">
    <property type="entry name" value="6-phosphogluconate dehydrogenase C-terminal domain-like"/>
    <property type="match status" value="1"/>
</dbReference>
<dbReference type="RefSeq" id="WP_380888797.1">
    <property type="nucleotide sequence ID" value="NZ_JBHUDY010000001.1"/>
</dbReference>
<comment type="caution">
    <text evidence="11">Lacks conserved residue(s) required for the propagation of feature annotation.</text>
</comment>
<dbReference type="EC" id="1.1.1.86" evidence="11"/>
<proteinExistence type="inferred from homology"/>
<dbReference type="Proteomes" id="UP001597115">
    <property type="component" value="Unassembled WGS sequence"/>
</dbReference>
<comment type="cofactor">
    <cofactor evidence="11">
        <name>Mg(2+)</name>
        <dbReference type="ChEBI" id="CHEBI:18420"/>
    </cofactor>
    <text evidence="11">Binds 2 magnesium ions per subunit.</text>
</comment>
<evidence type="ECO:0000259" key="14">
    <source>
        <dbReference type="PROSITE" id="PS51851"/>
    </source>
</evidence>
<dbReference type="EMBL" id="JBHUDY010000001">
    <property type="protein sequence ID" value="MFD1612113.1"/>
    <property type="molecule type" value="Genomic_DNA"/>
</dbReference>
<feature type="binding site" evidence="11 12">
    <location>
        <position position="231"/>
    </location>
    <ligand>
        <name>Mg(2+)</name>
        <dbReference type="ChEBI" id="CHEBI:18420"/>
        <label>2</label>
    </ligand>
</feature>
<evidence type="ECO:0000256" key="3">
    <source>
        <dbReference type="ARBA" id="ARBA00004885"/>
    </source>
</evidence>
<feature type="binding site" evidence="11">
    <location>
        <position position="53"/>
    </location>
    <ligand>
        <name>NADP(+)</name>
        <dbReference type="ChEBI" id="CHEBI:58349"/>
    </ligand>
</feature>
<dbReference type="PROSITE" id="PS51850">
    <property type="entry name" value="KARI_N"/>
    <property type="match status" value="1"/>
</dbReference>
<comment type="similarity">
    <text evidence="4 11 12">Belongs to the ketol-acid reductoisomerase family.</text>
</comment>
<dbReference type="NCBIfam" id="NF009940">
    <property type="entry name" value="PRK13403.1"/>
    <property type="match status" value="1"/>
</dbReference>
<keyword evidence="6 11" id="KW-0479">Metal-binding</keyword>
<dbReference type="HAMAP" id="MF_00435">
    <property type="entry name" value="IlvC"/>
    <property type="match status" value="1"/>
</dbReference>
<feature type="binding site" evidence="11">
    <location>
        <begin position="24"/>
        <end position="27"/>
    </location>
    <ligand>
        <name>NADP(+)</name>
        <dbReference type="ChEBI" id="CHEBI:58349"/>
    </ligand>
</feature>
<feature type="binding site" evidence="11 12">
    <location>
        <position position="227"/>
    </location>
    <ligand>
        <name>Mg(2+)</name>
        <dbReference type="ChEBI" id="CHEBI:18420"/>
        <label>2</label>
    </ligand>
</feature>
<sequence>MRVYYDRDADIGLIKGKKIAIVGYGSQGHAHAQNLRDSGVAEVAVALRPGSATAKKAEGAGFKVMSNADAAKWADLVMILAPDEHQAAIWADDLAVNMKQGAALAFAHGLNVHFGLIEPRSDLDVIMVAPKGPGHTVRSEYSRGGGVPCLMAVHQDASGNAHDLALSYASAIGGGRSGIIETNFREECETDLFGEQAVLCGGLSHLITAGFETLVEAGYAPEMAYFECLHEVKLIVDLMYEGGIANMRYSISNTAEYGDITTGPRIITDETKKEMKRVLDDIQAGRFVSKFVLDNRAGQPELKAARKRAAAHPIEKVGGELRAMMPWIGANKLVDKDKN</sequence>
<comment type="pathway">
    <text evidence="2 11">Amino-acid biosynthesis; L-valine biosynthesis; L-valine from pyruvate: step 2/4.</text>
</comment>
<dbReference type="Gene3D" id="3.40.50.720">
    <property type="entry name" value="NAD(P)-binding Rossmann-like Domain"/>
    <property type="match status" value="1"/>
</dbReference>
<evidence type="ECO:0000256" key="11">
    <source>
        <dbReference type="HAMAP-Rule" id="MF_00435"/>
    </source>
</evidence>
<feature type="binding site" evidence="11 12">
    <location>
        <position position="252"/>
    </location>
    <ligand>
        <name>substrate</name>
    </ligand>
</feature>
<comment type="caution">
    <text evidence="15">The sequence shown here is derived from an EMBL/GenBank/DDBJ whole genome shotgun (WGS) entry which is preliminary data.</text>
</comment>
<dbReference type="InterPro" id="IPR000506">
    <property type="entry name" value="KARI_C"/>
</dbReference>
<feature type="binding site" evidence="11">
    <location>
        <position position="48"/>
    </location>
    <ligand>
        <name>NADP(+)</name>
        <dbReference type="ChEBI" id="CHEBI:58349"/>
    </ligand>
</feature>
<organism evidence="15 16">
    <name type="scientific">Sphingomonas tabacisoli</name>
    <dbReference type="NCBI Taxonomy" id="2249466"/>
    <lineage>
        <taxon>Bacteria</taxon>
        <taxon>Pseudomonadati</taxon>
        <taxon>Pseudomonadota</taxon>
        <taxon>Alphaproteobacteria</taxon>
        <taxon>Sphingomonadales</taxon>
        <taxon>Sphingomonadaceae</taxon>
        <taxon>Sphingomonas</taxon>
    </lineage>
</organism>
<name>A0ABW4I2M5_9SPHN</name>
<gene>
    <name evidence="11 15" type="primary">ilvC</name>
    <name evidence="15" type="ORF">ACFSCW_09905</name>
</gene>
<evidence type="ECO:0000256" key="9">
    <source>
        <dbReference type="ARBA" id="ARBA00023304"/>
    </source>
</evidence>